<keyword evidence="2" id="KW-0540">Nuclease</keyword>
<name>A0A1C7MQ04_GRIFR</name>
<protein>
    <submittedName>
        <fullName evidence="5">Putative deoxyribonuclease TATDN1</fullName>
    </submittedName>
</protein>
<evidence type="ECO:0000256" key="4">
    <source>
        <dbReference type="ARBA" id="ARBA00022801"/>
    </source>
</evidence>
<sequence length="379" mass="41848">MDRRLECWQSVPRTPMSADEHTIRGTENQDQDQIEEHVPVTVVPAKPTQEVPKGNFRFIDVAVNLTDPVFRGYRRAIKAHEDDMDAMLERSRAAGVKSMIITGGSLHESREALELARQLGFYATVGCHPTRSAQFDGFKGGPEAYLAELDKLITANLSGKGRVVAVGECGLGVAYNYDRTHFASEEVQRTHFRSQLALAKKHHLPLFLHSRAAHTDFVKILREEGFGKNGGRDVGAKGGIVHSFTGTAEEVVELMGMGFHIGVNGCSLKTESNLTAAKAIRPEAIMFETDSPWCSFTSNHASKSHLSSLPPSLSQLYFPPSAKTYIPGKAIKGRNEPTTIGGVAWVIHRLNEGIPYERVTERAWKNTIQLFGLNELIEE</sequence>
<comment type="similarity">
    <text evidence="1">Belongs to the metallo-dependent hydrolases superfamily. TatD-type hydrolase family.</text>
</comment>
<dbReference type="InterPro" id="IPR050891">
    <property type="entry name" value="TatD-type_Hydrolase"/>
</dbReference>
<dbReference type="OrthoDB" id="6079689at2759"/>
<organism evidence="5 6">
    <name type="scientific">Grifola frondosa</name>
    <name type="common">Maitake</name>
    <name type="synonym">Polyporus frondosus</name>
    <dbReference type="NCBI Taxonomy" id="5627"/>
    <lineage>
        <taxon>Eukaryota</taxon>
        <taxon>Fungi</taxon>
        <taxon>Dikarya</taxon>
        <taxon>Basidiomycota</taxon>
        <taxon>Agaricomycotina</taxon>
        <taxon>Agaricomycetes</taxon>
        <taxon>Polyporales</taxon>
        <taxon>Grifolaceae</taxon>
        <taxon>Grifola</taxon>
    </lineage>
</organism>
<dbReference type="PANTHER" id="PTHR10060">
    <property type="entry name" value="TATD FAMILY DEOXYRIBONUCLEASE"/>
    <property type="match status" value="1"/>
</dbReference>
<dbReference type="PANTHER" id="PTHR10060:SF15">
    <property type="entry name" value="DEOXYRIBONUCLEASE TATDN1"/>
    <property type="match status" value="1"/>
</dbReference>
<keyword evidence="3" id="KW-0479">Metal-binding</keyword>
<evidence type="ECO:0000313" key="6">
    <source>
        <dbReference type="Proteomes" id="UP000092993"/>
    </source>
</evidence>
<keyword evidence="6" id="KW-1185">Reference proteome</keyword>
<reference evidence="5 6" key="1">
    <citation type="submission" date="2016-03" db="EMBL/GenBank/DDBJ databases">
        <title>Whole genome sequencing of Grifola frondosa 9006-11.</title>
        <authorList>
            <person name="Min B."/>
            <person name="Park H."/>
            <person name="Kim J.-G."/>
            <person name="Cho H."/>
            <person name="Oh Y.-L."/>
            <person name="Kong W.-S."/>
            <person name="Choi I.-G."/>
        </authorList>
    </citation>
    <scope>NUCLEOTIDE SEQUENCE [LARGE SCALE GENOMIC DNA]</scope>
    <source>
        <strain evidence="5 6">9006-11</strain>
    </source>
</reference>
<dbReference type="OMA" id="YGGSQKH"/>
<accession>A0A1C7MQ04</accession>
<dbReference type="InterPro" id="IPR032466">
    <property type="entry name" value="Metal_Hydrolase"/>
</dbReference>
<proteinExistence type="inferred from homology"/>
<dbReference type="GO" id="GO:0005829">
    <property type="term" value="C:cytosol"/>
    <property type="evidence" value="ECO:0007669"/>
    <property type="project" value="TreeGrafter"/>
</dbReference>
<dbReference type="STRING" id="5627.A0A1C7MQ04"/>
<evidence type="ECO:0000313" key="5">
    <source>
        <dbReference type="EMBL" id="OBZ78767.1"/>
    </source>
</evidence>
<dbReference type="Pfam" id="PF01026">
    <property type="entry name" value="TatD_DNase"/>
    <property type="match status" value="1"/>
</dbReference>
<keyword evidence="4" id="KW-0378">Hydrolase</keyword>
<dbReference type="Gene3D" id="3.20.20.140">
    <property type="entry name" value="Metal-dependent hydrolases"/>
    <property type="match status" value="1"/>
</dbReference>
<dbReference type="CDD" id="cd01310">
    <property type="entry name" value="TatD_DNAse"/>
    <property type="match status" value="1"/>
</dbReference>
<evidence type="ECO:0000256" key="2">
    <source>
        <dbReference type="ARBA" id="ARBA00022722"/>
    </source>
</evidence>
<dbReference type="EMBL" id="LUGG01000001">
    <property type="protein sequence ID" value="OBZ78767.1"/>
    <property type="molecule type" value="Genomic_DNA"/>
</dbReference>
<dbReference type="SUPFAM" id="SSF51556">
    <property type="entry name" value="Metallo-dependent hydrolases"/>
    <property type="match status" value="1"/>
</dbReference>
<comment type="caution">
    <text evidence="5">The sequence shown here is derived from an EMBL/GenBank/DDBJ whole genome shotgun (WGS) entry which is preliminary data.</text>
</comment>
<evidence type="ECO:0000256" key="1">
    <source>
        <dbReference type="ARBA" id="ARBA00009275"/>
    </source>
</evidence>
<dbReference type="InterPro" id="IPR001130">
    <property type="entry name" value="TatD-like"/>
</dbReference>
<evidence type="ECO:0000256" key="3">
    <source>
        <dbReference type="ARBA" id="ARBA00022723"/>
    </source>
</evidence>
<dbReference type="AlphaFoldDB" id="A0A1C7MQ04"/>
<dbReference type="Proteomes" id="UP000092993">
    <property type="component" value="Unassembled WGS sequence"/>
</dbReference>
<dbReference type="GO" id="GO:0008296">
    <property type="term" value="F:3'-5'-DNA exonuclease activity"/>
    <property type="evidence" value="ECO:0007669"/>
    <property type="project" value="TreeGrafter"/>
</dbReference>
<dbReference type="GO" id="GO:0046872">
    <property type="term" value="F:metal ion binding"/>
    <property type="evidence" value="ECO:0007669"/>
    <property type="project" value="UniProtKB-KW"/>
</dbReference>
<gene>
    <name evidence="5" type="primary">tatdn1</name>
    <name evidence="5" type="ORF">A0H81_01239</name>
</gene>